<dbReference type="OrthoDB" id="3694342at2759"/>
<dbReference type="HOGENOM" id="CLU_194940_0_0_1"/>
<reference evidence="1 2" key="1">
    <citation type="journal article" date="2012" name="PLoS Pathog.">
        <title>Diverse lifestyles and strategies of plant pathogenesis encoded in the genomes of eighteen Dothideomycetes fungi.</title>
        <authorList>
            <person name="Ohm R.A."/>
            <person name="Feau N."/>
            <person name="Henrissat B."/>
            <person name="Schoch C.L."/>
            <person name="Horwitz B.A."/>
            <person name="Barry K.W."/>
            <person name="Condon B.J."/>
            <person name="Copeland A.C."/>
            <person name="Dhillon B."/>
            <person name="Glaser F."/>
            <person name="Hesse C.N."/>
            <person name="Kosti I."/>
            <person name="LaButti K."/>
            <person name="Lindquist E.A."/>
            <person name="Lucas S."/>
            <person name="Salamov A.A."/>
            <person name="Bradshaw R.E."/>
            <person name="Ciuffetti L."/>
            <person name="Hamelin R.C."/>
            <person name="Kema G.H.J."/>
            <person name="Lawrence C."/>
            <person name="Scott J.A."/>
            <person name="Spatafora J.W."/>
            <person name="Turgeon B.G."/>
            <person name="de Wit P.J.G.M."/>
            <person name="Zhong S."/>
            <person name="Goodwin S.B."/>
            <person name="Grigoriev I.V."/>
        </authorList>
    </citation>
    <scope>NUCLEOTIDE SEQUENCE [LARGE SCALE GENOMIC DNA]</scope>
    <source>
        <strain evidence="2">C5 / ATCC 48332 / race O</strain>
    </source>
</reference>
<dbReference type="AlphaFoldDB" id="M2TEY7"/>
<organism evidence="1 2">
    <name type="scientific">Cochliobolus heterostrophus (strain C5 / ATCC 48332 / race O)</name>
    <name type="common">Southern corn leaf blight fungus</name>
    <name type="synonym">Bipolaris maydis</name>
    <dbReference type="NCBI Taxonomy" id="701091"/>
    <lineage>
        <taxon>Eukaryota</taxon>
        <taxon>Fungi</taxon>
        <taxon>Dikarya</taxon>
        <taxon>Ascomycota</taxon>
        <taxon>Pezizomycotina</taxon>
        <taxon>Dothideomycetes</taxon>
        <taxon>Pleosporomycetidae</taxon>
        <taxon>Pleosporales</taxon>
        <taxon>Pleosporineae</taxon>
        <taxon>Pleosporaceae</taxon>
        <taxon>Bipolaris</taxon>
    </lineage>
</organism>
<proteinExistence type="predicted"/>
<name>M2TEY7_COCH5</name>
<feature type="non-terminal residue" evidence="1">
    <location>
        <position position="65"/>
    </location>
</feature>
<gene>
    <name evidence="1" type="ORF">COCHEDRAFT_1149379</name>
</gene>
<evidence type="ECO:0000313" key="2">
    <source>
        <dbReference type="Proteomes" id="UP000016936"/>
    </source>
</evidence>
<dbReference type="Proteomes" id="UP000016936">
    <property type="component" value="Unassembled WGS sequence"/>
</dbReference>
<protein>
    <submittedName>
        <fullName evidence="1">Uncharacterized protein</fullName>
    </submittedName>
</protein>
<accession>M2TEY7</accession>
<keyword evidence="2" id="KW-1185">Reference proteome</keyword>
<reference evidence="2" key="2">
    <citation type="journal article" date="2013" name="PLoS Genet.">
        <title>Comparative genome structure, secondary metabolite, and effector coding capacity across Cochliobolus pathogens.</title>
        <authorList>
            <person name="Condon B.J."/>
            <person name="Leng Y."/>
            <person name="Wu D."/>
            <person name="Bushley K.E."/>
            <person name="Ohm R.A."/>
            <person name="Otillar R."/>
            <person name="Martin J."/>
            <person name="Schackwitz W."/>
            <person name="Grimwood J."/>
            <person name="MohdZainudin N."/>
            <person name="Xue C."/>
            <person name="Wang R."/>
            <person name="Manning V.A."/>
            <person name="Dhillon B."/>
            <person name="Tu Z.J."/>
            <person name="Steffenson B.J."/>
            <person name="Salamov A."/>
            <person name="Sun H."/>
            <person name="Lowry S."/>
            <person name="LaButti K."/>
            <person name="Han J."/>
            <person name="Copeland A."/>
            <person name="Lindquist E."/>
            <person name="Barry K."/>
            <person name="Schmutz J."/>
            <person name="Baker S.E."/>
            <person name="Ciuffetti L.M."/>
            <person name="Grigoriev I.V."/>
            <person name="Zhong S."/>
            <person name="Turgeon B.G."/>
        </authorList>
    </citation>
    <scope>NUCLEOTIDE SEQUENCE [LARGE SCALE GENOMIC DNA]</scope>
    <source>
        <strain evidence="2">C5 / ATCC 48332 / race O</strain>
    </source>
</reference>
<dbReference type="EMBL" id="KB445593">
    <property type="protein sequence ID" value="EMD85084.1"/>
    <property type="molecule type" value="Genomic_DNA"/>
</dbReference>
<evidence type="ECO:0000313" key="1">
    <source>
        <dbReference type="EMBL" id="EMD85084.1"/>
    </source>
</evidence>
<sequence length="65" mass="7279">MTSGHMYSGCFFPLLFVLVLRPWYDVCVCTFVLQVEHGLVEECLVLAGWMCMSLGTLWGCQGRGS</sequence>